<keyword evidence="2" id="KW-1185">Reference proteome</keyword>
<accession>A0A084H274</accession>
<dbReference type="Proteomes" id="UP000028549">
    <property type="component" value="Unassembled WGS sequence"/>
</dbReference>
<organism evidence="1 2">
    <name type="scientific">Metabacillus indicus</name>
    <name type="common">Bacillus indicus</name>
    <dbReference type="NCBI Taxonomy" id="246786"/>
    <lineage>
        <taxon>Bacteria</taxon>
        <taxon>Bacillati</taxon>
        <taxon>Bacillota</taxon>
        <taxon>Bacilli</taxon>
        <taxon>Bacillales</taxon>
        <taxon>Bacillaceae</taxon>
        <taxon>Metabacillus</taxon>
    </lineage>
</organism>
<reference evidence="1 2" key="1">
    <citation type="journal article" date="2005" name="Int. J. Syst. Evol. Microbiol.">
        <title>Bacillus cibi sp. nov., isolated from jeotgal, a traditional Korean fermented seafood.</title>
        <authorList>
            <person name="Yoon J.H."/>
            <person name="Lee C.H."/>
            <person name="Oh T.K."/>
        </authorList>
    </citation>
    <scope>NUCLEOTIDE SEQUENCE [LARGE SCALE GENOMIC DNA]</scope>
    <source>
        <strain evidence="1 2">DSM 16189</strain>
    </source>
</reference>
<evidence type="ECO:0000313" key="1">
    <source>
        <dbReference type="EMBL" id="KEZ53686.1"/>
    </source>
</evidence>
<protein>
    <recommendedName>
        <fullName evidence="3">Immunity protein 63 domain-containing protein</fullName>
    </recommendedName>
</protein>
<name>A0A084H274_METID</name>
<dbReference type="AlphaFoldDB" id="A0A084H274"/>
<gene>
    <name evidence="1" type="ORF">GS18_0201545</name>
</gene>
<dbReference type="STRING" id="246786.GS18_0201545"/>
<comment type="caution">
    <text evidence="1">The sequence shown here is derived from an EMBL/GenBank/DDBJ whole genome shotgun (WGS) entry which is preliminary data.</text>
</comment>
<sequence>MLYIWTIEKIIESELKELKIYIDYEFDNQLPAPMSYNISTRTLKFNYLQINGYRGKIRVRETDEDFVRLILYHTVGYYLDYQKNKHDIRTLVYGGDEEKQELLSQIERNAWEYGRSLVPERLIESYDKMRELDSLLVK</sequence>
<evidence type="ECO:0000313" key="2">
    <source>
        <dbReference type="Proteomes" id="UP000028549"/>
    </source>
</evidence>
<proteinExistence type="predicted"/>
<evidence type="ECO:0008006" key="3">
    <source>
        <dbReference type="Google" id="ProtNLM"/>
    </source>
</evidence>
<dbReference type="EMBL" id="JNVC02000001">
    <property type="protein sequence ID" value="KEZ53686.1"/>
    <property type="molecule type" value="Genomic_DNA"/>
</dbReference>
<dbReference type="OrthoDB" id="2965969at2"/>
<dbReference type="RefSeq" id="WP_029565291.1">
    <property type="nucleotide sequence ID" value="NZ_JBBJSM010000007.1"/>
</dbReference>